<accession>A0ABT0UY10</accession>
<feature type="domain" description="Methyltransferase" evidence="1">
    <location>
        <begin position="46"/>
        <end position="139"/>
    </location>
</feature>
<evidence type="ECO:0000259" key="1">
    <source>
        <dbReference type="Pfam" id="PF13649"/>
    </source>
</evidence>
<keyword evidence="2" id="KW-0489">Methyltransferase</keyword>
<name>A0ABT0UY10_9ACTN</name>
<dbReference type="Gene3D" id="3.40.50.150">
    <property type="entry name" value="Vaccinia Virus protein VP39"/>
    <property type="match status" value="1"/>
</dbReference>
<dbReference type="Proteomes" id="UP001431429">
    <property type="component" value="Unassembled WGS sequence"/>
</dbReference>
<dbReference type="SUPFAM" id="SSF53335">
    <property type="entry name" value="S-adenosyl-L-methionine-dependent methyltransferases"/>
    <property type="match status" value="1"/>
</dbReference>
<dbReference type="GO" id="GO:0032259">
    <property type="term" value="P:methylation"/>
    <property type="evidence" value="ECO:0007669"/>
    <property type="project" value="UniProtKB-KW"/>
</dbReference>
<dbReference type="EMBL" id="JAMQAW010000041">
    <property type="protein sequence ID" value="MCM2392530.1"/>
    <property type="molecule type" value="Genomic_DNA"/>
</dbReference>
<dbReference type="InterPro" id="IPR029063">
    <property type="entry name" value="SAM-dependent_MTases_sf"/>
</dbReference>
<dbReference type="GO" id="GO:0008168">
    <property type="term" value="F:methyltransferase activity"/>
    <property type="evidence" value="ECO:0007669"/>
    <property type="project" value="UniProtKB-KW"/>
</dbReference>
<evidence type="ECO:0000313" key="2">
    <source>
        <dbReference type="EMBL" id="MCM2392530.1"/>
    </source>
</evidence>
<dbReference type="Pfam" id="PF13649">
    <property type="entry name" value="Methyltransf_25"/>
    <property type="match status" value="1"/>
</dbReference>
<evidence type="ECO:0000313" key="3">
    <source>
        <dbReference type="Proteomes" id="UP001431429"/>
    </source>
</evidence>
<dbReference type="CDD" id="cd02440">
    <property type="entry name" value="AdoMet_MTases"/>
    <property type="match status" value="1"/>
</dbReference>
<sequence length="245" mass="26756">MTLDRPAFHPGYAAEFAEDYDRWFGKRRSSGATVSALAALAGEGPVLELGIGTGRIALPLRERGIDVHGIDGSEAMVRRLREKPGGASVPVTVGDFAEVSVTGTYSLVFLAGGTFFELPDQASQARCFARVAARLAPAGVFVFDSHLPEALAAATGPQVVMEGEDHLVLCYRQLDPSVQRYRSHYVIHADGRTRHMHVDFRYAGCGELDLMAERAGLRIKERWGDWSGAPFSQESTYHVSVYERA</sequence>
<organism evidence="2 3">
    <name type="scientific">Streptomyces albipurpureus</name>
    <dbReference type="NCBI Taxonomy" id="2897419"/>
    <lineage>
        <taxon>Bacteria</taxon>
        <taxon>Bacillati</taxon>
        <taxon>Actinomycetota</taxon>
        <taxon>Actinomycetes</taxon>
        <taxon>Kitasatosporales</taxon>
        <taxon>Streptomycetaceae</taxon>
        <taxon>Streptomyces</taxon>
    </lineage>
</organism>
<dbReference type="InterPro" id="IPR041698">
    <property type="entry name" value="Methyltransf_25"/>
</dbReference>
<keyword evidence="3" id="KW-1185">Reference proteome</keyword>
<dbReference type="RefSeq" id="WP_250922856.1">
    <property type="nucleotide sequence ID" value="NZ_JAMQAW010000041.1"/>
</dbReference>
<proteinExistence type="predicted"/>
<comment type="caution">
    <text evidence="2">The sequence shown here is derived from an EMBL/GenBank/DDBJ whole genome shotgun (WGS) entry which is preliminary data.</text>
</comment>
<gene>
    <name evidence="2" type="ORF">NBG84_30320</name>
</gene>
<keyword evidence="2" id="KW-0808">Transferase</keyword>
<reference evidence="2" key="1">
    <citation type="submission" date="2022-06" db="EMBL/GenBank/DDBJ databases">
        <title>Genome public.</title>
        <authorList>
            <person name="Sun Q."/>
        </authorList>
    </citation>
    <scope>NUCLEOTIDE SEQUENCE</scope>
    <source>
        <strain evidence="2">CWNU-1</strain>
    </source>
</reference>
<protein>
    <submittedName>
        <fullName evidence="2">Class I SAM-dependent methyltransferase</fullName>
    </submittedName>
</protein>